<keyword evidence="5 8" id="KW-1133">Transmembrane helix</keyword>
<comment type="subcellular location">
    <subcellularLocation>
        <location evidence="1">Cell membrane</location>
    </subcellularLocation>
</comment>
<dbReference type="InterPro" id="IPR038468">
    <property type="entry name" value="MmpS_C"/>
</dbReference>
<keyword evidence="6 8" id="KW-0472">Membrane</keyword>
<feature type="compositionally biased region" description="Low complexity" evidence="7">
    <location>
        <begin position="58"/>
        <end position="72"/>
    </location>
</feature>
<evidence type="ECO:0000313" key="9">
    <source>
        <dbReference type="EMBL" id="SNS86858.1"/>
    </source>
</evidence>
<feature type="compositionally biased region" description="Pro residues" evidence="7">
    <location>
        <begin position="73"/>
        <end position="85"/>
    </location>
</feature>
<evidence type="ECO:0000256" key="7">
    <source>
        <dbReference type="SAM" id="MobiDB-lite"/>
    </source>
</evidence>
<evidence type="ECO:0000256" key="2">
    <source>
        <dbReference type="ARBA" id="ARBA00007531"/>
    </source>
</evidence>
<feature type="compositionally biased region" description="Pro residues" evidence="7">
    <location>
        <begin position="32"/>
        <end position="57"/>
    </location>
</feature>
<reference evidence="9 10" key="1">
    <citation type="submission" date="2017-06" db="EMBL/GenBank/DDBJ databases">
        <authorList>
            <person name="Kim H.J."/>
            <person name="Triplett B.A."/>
        </authorList>
    </citation>
    <scope>NUCLEOTIDE SEQUENCE [LARGE SCALE GENOMIC DNA]</scope>
    <source>
        <strain evidence="9 10">CGMCC 4.5593</strain>
    </source>
</reference>
<feature type="compositionally biased region" description="Pro residues" evidence="7">
    <location>
        <begin position="170"/>
        <end position="183"/>
    </location>
</feature>
<evidence type="ECO:0000313" key="10">
    <source>
        <dbReference type="Proteomes" id="UP000198362"/>
    </source>
</evidence>
<feature type="region of interest" description="Disordered" evidence="7">
    <location>
        <begin position="162"/>
        <end position="200"/>
    </location>
</feature>
<protein>
    <submittedName>
        <fullName evidence="9">Membrane protein</fullName>
    </submittedName>
</protein>
<organism evidence="9 10">
    <name type="scientific">Asanoa hainanensis</name>
    <dbReference type="NCBI Taxonomy" id="560556"/>
    <lineage>
        <taxon>Bacteria</taxon>
        <taxon>Bacillati</taxon>
        <taxon>Actinomycetota</taxon>
        <taxon>Actinomycetes</taxon>
        <taxon>Micromonosporales</taxon>
        <taxon>Micromonosporaceae</taxon>
        <taxon>Asanoa</taxon>
    </lineage>
</organism>
<keyword evidence="3" id="KW-1003">Cell membrane</keyword>
<dbReference type="GO" id="GO:0005886">
    <property type="term" value="C:plasma membrane"/>
    <property type="evidence" value="ECO:0007669"/>
    <property type="project" value="UniProtKB-SubCell"/>
</dbReference>
<keyword evidence="4 8" id="KW-0812">Transmembrane</keyword>
<dbReference type="Proteomes" id="UP000198362">
    <property type="component" value="Unassembled WGS sequence"/>
</dbReference>
<sequence>MAPTGSPVGYPSSAPPGYSNETPPGGSYPKTSPLPPGAGPDPYHPGEPSPYARPPGTPADAPFAPPDAAAASGPPPANPYAPPPVSGAGSPYGYPQPNTPGYGPSAPYNPYNAAPVYDQPVKKKRSNGPIIALVIVLALLFCGGAATAGALLIANAGNDDDPVATQPTNPALPDPDPADPIDPAPTVEPDDPQGLPTGLPGLPGVAGKTVVYEVTGEGRADITYVDDLAGDTRELKNQKLPWKHQFTSTEGSLLLTVSATRADGDNDGVGCRITVDGKESARNDGSIIGAFCIGTIFD</sequence>
<dbReference type="EMBL" id="FZPH01000002">
    <property type="protein sequence ID" value="SNS86858.1"/>
    <property type="molecule type" value="Genomic_DNA"/>
</dbReference>
<dbReference type="InterPro" id="IPR008693">
    <property type="entry name" value="MmpS"/>
</dbReference>
<evidence type="ECO:0000256" key="8">
    <source>
        <dbReference type="SAM" id="Phobius"/>
    </source>
</evidence>
<evidence type="ECO:0000256" key="4">
    <source>
        <dbReference type="ARBA" id="ARBA00022692"/>
    </source>
</evidence>
<proteinExistence type="inferred from homology"/>
<name>A0A239I0I6_9ACTN</name>
<gene>
    <name evidence="9" type="ORF">SAMN05421812_102130</name>
</gene>
<evidence type="ECO:0000256" key="1">
    <source>
        <dbReference type="ARBA" id="ARBA00004236"/>
    </source>
</evidence>
<dbReference type="Pfam" id="PF05423">
    <property type="entry name" value="Mycobact_memb"/>
    <property type="match status" value="1"/>
</dbReference>
<evidence type="ECO:0000256" key="3">
    <source>
        <dbReference type="ARBA" id="ARBA00022475"/>
    </source>
</evidence>
<keyword evidence="10" id="KW-1185">Reference proteome</keyword>
<feature type="transmembrane region" description="Helical" evidence="8">
    <location>
        <begin position="130"/>
        <end position="154"/>
    </location>
</feature>
<feature type="region of interest" description="Disordered" evidence="7">
    <location>
        <begin position="1"/>
        <end position="106"/>
    </location>
</feature>
<accession>A0A239I0I6</accession>
<comment type="similarity">
    <text evidence="2">Belongs to the MmpS family.</text>
</comment>
<evidence type="ECO:0000256" key="6">
    <source>
        <dbReference type="ARBA" id="ARBA00023136"/>
    </source>
</evidence>
<evidence type="ECO:0000256" key="5">
    <source>
        <dbReference type="ARBA" id="ARBA00022989"/>
    </source>
</evidence>
<dbReference type="AlphaFoldDB" id="A0A239I0I6"/>
<dbReference type="Gene3D" id="2.60.40.2880">
    <property type="entry name" value="MmpS1-5, C-terminal soluble domain"/>
    <property type="match status" value="1"/>
</dbReference>